<comment type="caution">
    <text evidence="1">The sequence shown here is derived from an EMBL/GenBank/DDBJ whole genome shotgun (WGS) entry which is preliminary data.</text>
</comment>
<dbReference type="Gene3D" id="3.40.50.1980">
    <property type="entry name" value="Nitrogenase molybdenum iron protein domain"/>
    <property type="match status" value="1"/>
</dbReference>
<protein>
    <recommendedName>
        <fullName evidence="3">ABC transporter substrate binding protein</fullName>
    </recommendedName>
</protein>
<name>G7GZR5_9ACTN</name>
<keyword evidence="2" id="KW-1185">Reference proteome</keyword>
<dbReference type="EMBL" id="BAEE01000028">
    <property type="protein sequence ID" value="GAB09090.1"/>
    <property type="molecule type" value="Genomic_DNA"/>
</dbReference>
<dbReference type="Proteomes" id="UP000035088">
    <property type="component" value="Unassembled WGS sequence"/>
</dbReference>
<dbReference type="SUPFAM" id="SSF53807">
    <property type="entry name" value="Helical backbone' metal receptor"/>
    <property type="match status" value="1"/>
</dbReference>
<dbReference type="STRING" id="1073574.GOARA_028_00010"/>
<accession>G7GZR5</accession>
<organism evidence="1 2">
    <name type="scientific">Gordonia araii NBRC 100433</name>
    <dbReference type="NCBI Taxonomy" id="1073574"/>
    <lineage>
        <taxon>Bacteria</taxon>
        <taxon>Bacillati</taxon>
        <taxon>Actinomycetota</taxon>
        <taxon>Actinomycetes</taxon>
        <taxon>Mycobacteriales</taxon>
        <taxon>Gordoniaceae</taxon>
        <taxon>Gordonia</taxon>
    </lineage>
</organism>
<evidence type="ECO:0000313" key="2">
    <source>
        <dbReference type="Proteomes" id="UP000035088"/>
    </source>
</evidence>
<reference evidence="1 2" key="1">
    <citation type="submission" date="2011-11" db="EMBL/GenBank/DDBJ databases">
        <title>Whole genome shotgun sequence of Gordonia araii NBRC 100433.</title>
        <authorList>
            <person name="Yoshida Y."/>
            <person name="Hosoyama A."/>
            <person name="Tsuchikane K."/>
            <person name="Katsumata H."/>
            <person name="Yamazaki S."/>
            <person name="Fujita N."/>
        </authorList>
    </citation>
    <scope>NUCLEOTIDE SEQUENCE [LARGE SCALE GENOMIC DNA]</scope>
    <source>
        <strain evidence="1 2">NBRC 100433</strain>
    </source>
</reference>
<evidence type="ECO:0008006" key="3">
    <source>
        <dbReference type="Google" id="ProtNLM"/>
    </source>
</evidence>
<feature type="non-terminal residue" evidence="1">
    <location>
        <position position="67"/>
    </location>
</feature>
<dbReference type="RefSeq" id="WP_007321167.1">
    <property type="nucleotide sequence ID" value="NZ_JABELY010000024.1"/>
</dbReference>
<dbReference type="AlphaFoldDB" id="G7GZR5"/>
<sequence length="67" mass="6722">MRLAARIITTVTGGLLAVGLAACGSEQTAAPPSDGRAYVDAANRSVTIPKNPTRVVTLAEGALDSAL</sequence>
<evidence type="ECO:0000313" key="1">
    <source>
        <dbReference type="EMBL" id="GAB09090.1"/>
    </source>
</evidence>
<dbReference type="OrthoDB" id="6495095at2"/>
<dbReference type="PROSITE" id="PS51257">
    <property type="entry name" value="PROKAR_LIPOPROTEIN"/>
    <property type="match status" value="1"/>
</dbReference>
<gene>
    <name evidence="1" type="ORF">GOARA_028_00010</name>
</gene>
<proteinExistence type="predicted"/>